<protein>
    <recommendedName>
        <fullName evidence="3">DUF4625 domain-containing protein</fullName>
    </recommendedName>
</protein>
<proteinExistence type="predicted"/>
<sequence length="149" mass="16557">MKNSILKYTFVSIAALFISSCSDDDTTLDTTKPEINLISPKDDAHFHLGDDVLIEAILKDETELSTVKVEIHSASDGHQHKTADVNWEYDAEIAIPAGTKEYTLSHKVTIPAEGIKDGHYHLGLFLIDKAGNQTQTFIEIDVVDENHEH</sequence>
<name>A0A1I4Y3D8_9FLAO</name>
<evidence type="ECO:0000313" key="2">
    <source>
        <dbReference type="Proteomes" id="UP000199149"/>
    </source>
</evidence>
<dbReference type="Proteomes" id="UP000199149">
    <property type="component" value="Unassembled WGS sequence"/>
</dbReference>
<keyword evidence="2" id="KW-1185">Reference proteome</keyword>
<organism evidence="1 2">
    <name type="scientific">Algoriella xinjiangensis</name>
    <dbReference type="NCBI Taxonomy" id="684065"/>
    <lineage>
        <taxon>Bacteria</taxon>
        <taxon>Pseudomonadati</taxon>
        <taxon>Bacteroidota</taxon>
        <taxon>Flavobacteriia</taxon>
        <taxon>Flavobacteriales</taxon>
        <taxon>Weeksellaceae</taxon>
        <taxon>Algoriella</taxon>
    </lineage>
</organism>
<evidence type="ECO:0000313" key="1">
    <source>
        <dbReference type="EMBL" id="SFN32594.1"/>
    </source>
</evidence>
<accession>A0A1I4Y3D8</accession>
<dbReference type="Pfam" id="PF15418">
    <property type="entry name" value="DUF4625"/>
    <property type="match status" value="1"/>
</dbReference>
<dbReference type="Gene3D" id="2.60.40.10">
    <property type="entry name" value="Immunoglobulins"/>
    <property type="match status" value="1"/>
</dbReference>
<gene>
    <name evidence="1" type="ORF">SAMN05421738_11099</name>
</gene>
<dbReference type="RefSeq" id="WP_177190307.1">
    <property type="nucleotide sequence ID" value="NZ_FOUZ01000010.1"/>
</dbReference>
<dbReference type="STRING" id="684065.SAMN05421738_11099"/>
<evidence type="ECO:0008006" key="3">
    <source>
        <dbReference type="Google" id="ProtNLM"/>
    </source>
</evidence>
<dbReference type="PROSITE" id="PS51257">
    <property type="entry name" value="PROKAR_LIPOPROTEIN"/>
    <property type="match status" value="1"/>
</dbReference>
<dbReference type="InterPro" id="IPR027829">
    <property type="entry name" value="DUF4625"/>
</dbReference>
<dbReference type="EMBL" id="FOUZ01000010">
    <property type="protein sequence ID" value="SFN32594.1"/>
    <property type="molecule type" value="Genomic_DNA"/>
</dbReference>
<reference evidence="2" key="1">
    <citation type="submission" date="2016-10" db="EMBL/GenBank/DDBJ databases">
        <authorList>
            <person name="Varghese N."/>
            <person name="Submissions S."/>
        </authorList>
    </citation>
    <scope>NUCLEOTIDE SEQUENCE [LARGE SCALE GENOMIC DNA]</scope>
    <source>
        <strain evidence="2">XJ109</strain>
    </source>
</reference>
<dbReference type="InterPro" id="IPR013783">
    <property type="entry name" value="Ig-like_fold"/>
</dbReference>
<dbReference type="AlphaFoldDB" id="A0A1I4Y3D8"/>